<dbReference type="PANTHER" id="PTHR13479">
    <property type="entry name" value="30S RIBOSOMAL PROTEIN S18"/>
    <property type="match status" value="1"/>
</dbReference>
<dbReference type="GO" id="GO:0070181">
    <property type="term" value="F:small ribosomal subunit rRNA binding"/>
    <property type="evidence" value="ECO:0007669"/>
    <property type="project" value="TreeGrafter"/>
</dbReference>
<protein>
    <recommendedName>
        <fullName evidence="4 5">Small ribosomal subunit protein bS18</fullName>
    </recommendedName>
</protein>
<keyword evidence="2 5" id="KW-0689">Ribosomal protein</keyword>
<evidence type="ECO:0000256" key="6">
    <source>
        <dbReference type="RuleBase" id="RU003910"/>
    </source>
</evidence>
<dbReference type="InterPro" id="IPR001648">
    <property type="entry name" value="Ribosomal_bS18"/>
</dbReference>
<organism evidence="7 8">
    <name type="scientific">Parvibium lacunae</name>
    <dbReference type="NCBI Taxonomy" id="1888893"/>
    <lineage>
        <taxon>Bacteria</taxon>
        <taxon>Pseudomonadati</taxon>
        <taxon>Pseudomonadota</taxon>
        <taxon>Betaproteobacteria</taxon>
        <taxon>Burkholderiales</taxon>
        <taxon>Alcaligenaceae</taxon>
        <taxon>Parvibium</taxon>
    </lineage>
</organism>
<dbReference type="OrthoDB" id="9812008at2"/>
<dbReference type="HAMAP" id="MF_00270">
    <property type="entry name" value="Ribosomal_bS18"/>
    <property type="match status" value="1"/>
</dbReference>
<dbReference type="RefSeq" id="WP_114401524.1">
    <property type="nucleotide sequence ID" value="NZ_QPGB01000001.1"/>
</dbReference>
<evidence type="ECO:0000256" key="4">
    <source>
        <dbReference type="ARBA" id="ARBA00035141"/>
    </source>
</evidence>
<dbReference type="PRINTS" id="PR00974">
    <property type="entry name" value="RIBOSOMALS18"/>
</dbReference>
<dbReference type="Gene3D" id="4.10.640.10">
    <property type="entry name" value="Ribosomal protein S18"/>
    <property type="match status" value="1"/>
</dbReference>
<name>A0A368L6Y5_9BURK</name>
<dbReference type="PANTHER" id="PTHR13479:SF40">
    <property type="entry name" value="SMALL RIBOSOMAL SUBUNIT PROTEIN BS18M"/>
    <property type="match status" value="1"/>
</dbReference>
<evidence type="ECO:0000256" key="3">
    <source>
        <dbReference type="ARBA" id="ARBA00023274"/>
    </source>
</evidence>
<comment type="caution">
    <text evidence="7">The sequence shown here is derived from an EMBL/GenBank/DDBJ whole genome shotgun (WGS) entry which is preliminary data.</text>
</comment>
<dbReference type="EMBL" id="QPGB01000001">
    <property type="protein sequence ID" value="RCS59374.1"/>
    <property type="molecule type" value="Genomic_DNA"/>
</dbReference>
<evidence type="ECO:0000313" key="8">
    <source>
        <dbReference type="Proteomes" id="UP000252357"/>
    </source>
</evidence>
<accession>A0A368L6Y5</accession>
<dbReference type="AlphaFoldDB" id="A0A368L6Y5"/>
<keyword evidence="8" id="KW-1185">Reference proteome</keyword>
<comment type="function">
    <text evidence="5">Binds as a heterodimer with protein bS6 to the central domain of the 16S rRNA, where it helps stabilize the platform of the 30S subunit.</text>
</comment>
<dbReference type="GO" id="GO:0003735">
    <property type="term" value="F:structural constituent of ribosome"/>
    <property type="evidence" value="ECO:0007669"/>
    <property type="project" value="InterPro"/>
</dbReference>
<keyword evidence="3 5" id="KW-0687">Ribonucleoprotein</keyword>
<dbReference type="GO" id="GO:0022627">
    <property type="term" value="C:cytosolic small ribosomal subunit"/>
    <property type="evidence" value="ECO:0007669"/>
    <property type="project" value="TreeGrafter"/>
</dbReference>
<dbReference type="PROSITE" id="PS00057">
    <property type="entry name" value="RIBOSOMAL_S18"/>
    <property type="match status" value="1"/>
</dbReference>
<evidence type="ECO:0000256" key="5">
    <source>
        <dbReference type="HAMAP-Rule" id="MF_00270"/>
    </source>
</evidence>
<evidence type="ECO:0000313" key="7">
    <source>
        <dbReference type="EMBL" id="RCS59374.1"/>
    </source>
</evidence>
<proteinExistence type="inferred from homology"/>
<dbReference type="SUPFAM" id="SSF46911">
    <property type="entry name" value="Ribosomal protein S18"/>
    <property type="match status" value="1"/>
</dbReference>
<keyword evidence="5" id="KW-0694">RNA-binding</keyword>
<dbReference type="Pfam" id="PF01084">
    <property type="entry name" value="Ribosomal_S18"/>
    <property type="match status" value="1"/>
</dbReference>
<keyword evidence="5" id="KW-0699">rRNA-binding</keyword>
<evidence type="ECO:0000256" key="1">
    <source>
        <dbReference type="ARBA" id="ARBA00005589"/>
    </source>
</evidence>
<comment type="similarity">
    <text evidence="1 5 6">Belongs to the bacterial ribosomal protein bS18 family.</text>
</comment>
<gene>
    <name evidence="5 7" type="primary">rpsR</name>
    <name evidence="7" type="ORF">DU000_01150</name>
</gene>
<sequence length="89" mass="10610">MAFVKRNNRDKKRPQQNPLFKRKKFCRFTVAKVEEIDYKDIETLKDFIQENGKIIPARLTGTKANYQRQLNVAIKRARFLALLPYTDNH</sequence>
<evidence type="ECO:0000256" key="2">
    <source>
        <dbReference type="ARBA" id="ARBA00022980"/>
    </source>
</evidence>
<dbReference type="Proteomes" id="UP000252357">
    <property type="component" value="Unassembled WGS sequence"/>
</dbReference>
<dbReference type="InterPro" id="IPR018275">
    <property type="entry name" value="Ribosomal_bS18_CS"/>
</dbReference>
<dbReference type="GO" id="GO:0006412">
    <property type="term" value="P:translation"/>
    <property type="evidence" value="ECO:0007669"/>
    <property type="project" value="UniProtKB-UniRule"/>
</dbReference>
<dbReference type="NCBIfam" id="TIGR00165">
    <property type="entry name" value="S18"/>
    <property type="match status" value="1"/>
</dbReference>
<dbReference type="InterPro" id="IPR036870">
    <property type="entry name" value="Ribosomal_bS18_sf"/>
</dbReference>
<comment type="subunit">
    <text evidence="5">Part of the 30S ribosomal subunit. Forms a tight heterodimer with protein bS6.</text>
</comment>
<reference evidence="7 8" key="1">
    <citation type="journal article" date="2018" name="Int. J. Syst. Evol. Microbiol.">
        <title>Parvibium lacunae gen. nov., sp. nov., a new member of the family Alcaligenaceae isolated from a freshwater pond.</title>
        <authorList>
            <person name="Chen W.M."/>
            <person name="Xie P.B."/>
            <person name="Hsu M.Y."/>
            <person name="Sheu S.Y."/>
        </authorList>
    </citation>
    <scope>NUCLEOTIDE SEQUENCE [LARGE SCALE GENOMIC DNA]</scope>
    <source>
        <strain evidence="7 8">KMB9</strain>
    </source>
</reference>